<feature type="transmembrane region" description="Helical" evidence="1">
    <location>
        <begin position="385"/>
        <end position="407"/>
    </location>
</feature>
<protein>
    <submittedName>
        <fullName evidence="4">Unannotated protein</fullName>
    </submittedName>
</protein>
<feature type="transmembrane region" description="Helical" evidence="1">
    <location>
        <begin position="191"/>
        <end position="211"/>
    </location>
</feature>
<dbReference type="Pfam" id="PF01757">
    <property type="entry name" value="Acyl_transf_3"/>
    <property type="match status" value="1"/>
</dbReference>
<feature type="domain" description="SGNH" evidence="3">
    <location>
        <begin position="445"/>
        <end position="673"/>
    </location>
</feature>
<feature type="transmembrane region" description="Helical" evidence="1">
    <location>
        <begin position="27"/>
        <end position="45"/>
    </location>
</feature>
<dbReference type="InterPro" id="IPR002656">
    <property type="entry name" value="Acyl_transf_3_dom"/>
</dbReference>
<evidence type="ECO:0000259" key="2">
    <source>
        <dbReference type="Pfam" id="PF01757"/>
    </source>
</evidence>
<dbReference type="InterPro" id="IPR043968">
    <property type="entry name" value="SGNH"/>
</dbReference>
<keyword evidence="1" id="KW-0812">Transmembrane</keyword>
<gene>
    <name evidence="4" type="ORF">UFOPK3610_00142</name>
</gene>
<feature type="transmembrane region" description="Helical" evidence="1">
    <location>
        <begin position="217"/>
        <end position="237"/>
    </location>
</feature>
<keyword evidence="1" id="KW-0472">Membrane</keyword>
<feature type="transmembrane region" description="Helical" evidence="1">
    <location>
        <begin position="274"/>
        <end position="294"/>
    </location>
</feature>
<accession>A0A6J7G220</accession>
<feature type="transmembrane region" description="Helical" evidence="1">
    <location>
        <begin position="51"/>
        <end position="70"/>
    </location>
</feature>
<dbReference type="EMBL" id="CAFBMR010000002">
    <property type="protein sequence ID" value="CAB4901326.1"/>
    <property type="molecule type" value="Genomic_DNA"/>
</dbReference>
<feature type="transmembrane region" description="Helical" evidence="1">
    <location>
        <begin position="162"/>
        <end position="179"/>
    </location>
</feature>
<name>A0A6J7G220_9ZZZZ</name>
<dbReference type="GO" id="GO:0009103">
    <property type="term" value="P:lipopolysaccharide biosynthetic process"/>
    <property type="evidence" value="ECO:0007669"/>
    <property type="project" value="TreeGrafter"/>
</dbReference>
<reference evidence="4" key="1">
    <citation type="submission" date="2020-05" db="EMBL/GenBank/DDBJ databases">
        <authorList>
            <person name="Chiriac C."/>
            <person name="Salcher M."/>
            <person name="Ghai R."/>
            <person name="Kavagutti S V."/>
        </authorList>
    </citation>
    <scope>NUCLEOTIDE SEQUENCE</scope>
</reference>
<keyword evidence="1" id="KW-1133">Transmembrane helix</keyword>
<evidence type="ECO:0000313" key="4">
    <source>
        <dbReference type="EMBL" id="CAB4901326.1"/>
    </source>
</evidence>
<feature type="transmembrane region" description="Helical" evidence="1">
    <location>
        <begin position="91"/>
        <end position="115"/>
    </location>
</feature>
<dbReference type="GO" id="GO:0016020">
    <property type="term" value="C:membrane"/>
    <property type="evidence" value="ECO:0007669"/>
    <property type="project" value="TreeGrafter"/>
</dbReference>
<proteinExistence type="predicted"/>
<dbReference type="Pfam" id="PF19040">
    <property type="entry name" value="SGNH"/>
    <property type="match status" value="1"/>
</dbReference>
<dbReference type="PANTHER" id="PTHR23028">
    <property type="entry name" value="ACETYLTRANSFERASE"/>
    <property type="match status" value="1"/>
</dbReference>
<organism evidence="4">
    <name type="scientific">freshwater metagenome</name>
    <dbReference type="NCBI Taxonomy" id="449393"/>
    <lineage>
        <taxon>unclassified sequences</taxon>
        <taxon>metagenomes</taxon>
        <taxon>ecological metagenomes</taxon>
    </lineage>
</organism>
<dbReference type="GO" id="GO:0016747">
    <property type="term" value="F:acyltransferase activity, transferring groups other than amino-acyl groups"/>
    <property type="evidence" value="ECO:0007669"/>
    <property type="project" value="InterPro"/>
</dbReference>
<dbReference type="InterPro" id="IPR050879">
    <property type="entry name" value="Acyltransferase_3"/>
</dbReference>
<feature type="domain" description="Acyltransferase 3" evidence="2">
    <location>
        <begin position="24"/>
        <end position="363"/>
    </location>
</feature>
<feature type="transmembrane region" description="Helical" evidence="1">
    <location>
        <begin position="306"/>
        <end position="325"/>
    </location>
</feature>
<feature type="transmembrane region" description="Helical" evidence="1">
    <location>
        <begin position="249"/>
        <end position="268"/>
    </location>
</feature>
<dbReference type="AlphaFoldDB" id="A0A6J7G220"/>
<dbReference type="PANTHER" id="PTHR23028:SF53">
    <property type="entry name" value="ACYL_TRANSF_3 DOMAIN-CONTAINING PROTEIN"/>
    <property type="match status" value="1"/>
</dbReference>
<sequence length="683" mass="73871">MSIGEPRAAVSSPSVSSGRGYRPDIDGLRAVAVSSVVIFHAFPGLLPGGFVGVDVFFVISGFLITGLLFNEVARNGTVSIQGFYARRIRRILPLSSLVLILILVAAWLCFSPVAVVDISTNVAAAALFISNIVFSSQATDYMAAQVETSPVLHYWSLSVEEQFYVIWPLLIIAVALLARRRAWEPEVTRRALALALGVVAGASLLASVLLTPVDGNWAFFGLPTRAWELALGGVLALTARSLPKLTRRAASMAAGVGLAMILLSFFMFSPETSFPGYAALLPVLGAVLIIFAGITGVRSGPSRILALRPFVAVGLISYSWYLWHWPVLVFARALFPGRSPNSADSPAFVIIIALALSLVLAWASHRFVENPVRSNRWLSGLPRRSLLLGLGLIGAPVVVATLFWAMALGDQGIPTGSPLTMTLEQAGADIEKARGCRLTVPQTRPPADCLFGDANGTQTLVLIGDSNVAQWLPAFDVAAREHHWRLYLFAKAACPASEVIVYNEKMKRIYTECDEWRDAVVEKVSALGSIDIIVFGRTWSDQTAVRDSAGNALSPDAFESTWQQGVQVFMARLPKPTLKFAMIRSQPDPGLNYATCLGKHLSDPNSCDMAREDVAHPDEILYRAEQRISGLAFVDPTDLFCGPSTCSLYSSKGTIMYRNSTHITATFSAEVADSVWNSLPIKQ</sequence>
<feature type="transmembrane region" description="Helical" evidence="1">
    <location>
        <begin position="345"/>
        <end position="364"/>
    </location>
</feature>
<evidence type="ECO:0000259" key="3">
    <source>
        <dbReference type="Pfam" id="PF19040"/>
    </source>
</evidence>
<evidence type="ECO:0000256" key="1">
    <source>
        <dbReference type="SAM" id="Phobius"/>
    </source>
</evidence>